<dbReference type="EMBL" id="WBOF01000002">
    <property type="protein sequence ID" value="MQS15959.1"/>
    <property type="molecule type" value="Genomic_DNA"/>
</dbReference>
<evidence type="ECO:0000313" key="3">
    <source>
        <dbReference type="Proteomes" id="UP000450000"/>
    </source>
</evidence>
<keyword evidence="3" id="KW-1185">Reference proteome</keyword>
<feature type="region of interest" description="Disordered" evidence="1">
    <location>
        <begin position="146"/>
        <end position="171"/>
    </location>
</feature>
<comment type="caution">
    <text evidence="2">The sequence shown here is derived from an EMBL/GenBank/DDBJ whole genome shotgun (WGS) entry which is preliminary data.</text>
</comment>
<feature type="compositionally biased region" description="Polar residues" evidence="1">
    <location>
        <begin position="158"/>
        <end position="171"/>
    </location>
</feature>
<gene>
    <name evidence="2" type="ORF">F7Q99_27825</name>
</gene>
<reference evidence="2 3" key="1">
    <citation type="submission" date="2019-09" db="EMBL/GenBank/DDBJ databases">
        <title>Genome Sequences of Streptomyces kaniharaensis ATCC 21070.</title>
        <authorList>
            <person name="Zhu W."/>
            <person name="De Crecy-Lagard V."/>
            <person name="Richards N.G."/>
        </authorList>
    </citation>
    <scope>NUCLEOTIDE SEQUENCE [LARGE SCALE GENOMIC DNA]</scope>
    <source>
        <strain evidence="2 3">SF-557</strain>
    </source>
</reference>
<name>A0A6N7KZH8_9ACTN</name>
<evidence type="ECO:0000256" key="1">
    <source>
        <dbReference type="SAM" id="MobiDB-lite"/>
    </source>
</evidence>
<protein>
    <submittedName>
        <fullName evidence="2">Uncharacterized protein</fullName>
    </submittedName>
</protein>
<dbReference type="AlphaFoldDB" id="A0A6N7KZH8"/>
<evidence type="ECO:0000313" key="2">
    <source>
        <dbReference type="EMBL" id="MQS15959.1"/>
    </source>
</evidence>
<dbReference type="Proteomes" id="UP000450000">
    <property type="component" value="Unassembled WGS sequence"/>
</dbReference>
<sequence length="171" mass="18482">MGILFRLLAPKPVKKIRHAAHPVRNVKRAVTPKPVRQVRRAAHPVSMVERGIENGIVHAVRGSGGRTAARRAGGTGTVYYGTCGVHHRRPDTAANCKDCAAVDALQAARAAAAEAARVEATRRAAAESARAEAARVRREVILADHKRAAETNRKQHATARTSSWKTWATPR</sequence>
<proteinExistence type="predicted"/>
<organism evidence="2 3">
    <name type="scientific">Streptomyces kaniharaensis</name>
    <dbReference type="NCBI Taxonomy" id="212423"/>
    <lineage>
        <taxon>Bacteria</taxon>
        <taxon>Bacillati</taxon>
        <taxon>Actinomycetota</taxon>
        <taxon>Actinomycetes</taxon>
        <taxon>Kitasatosporales</taxon>
        <taxon>Streptomycetaceae</taxon>
        <taxon>Streptomyces</taxon>
    </lineage>
</organism>
<accession>A0A6N7KZH8</accession>